<proteinExistence type="predicted"/>
<sequence>MTKSIYRDIHFRRESSADMANANAVSTAAVINLNERQWEGLGKVGDAALQVQNLLQMLRDILNELPQAIDTDKLMETMKPYLEQLQRVSESLQAFIKGDSDEEPLDRLRTMLTEVQNAELDKTLKEVLQLLGNLQRAGFFSSVTALSAELKCPIIGESPEDMVQKIHAATASLQYWMESARQGAGVIGNMVGQLDLPDRLDEIQEMADQWMQMARRAQRLVQGDAPSLQARLSAMLDMAEILGGQMNIAIGTLRDTMPEVLESADMSGAFATIGAGGSRWMHIALRVKALAQGNSENLAQRVEGLLDQIDHLAGYAASAGFFIQAGKDGVGAVRNMLTDIDLPEKLDDLAEEAEKWLKIAKRAKLLAQGDAGSLADRVGSLLGMAETVSGSLQAAARALEDRGIHLQELITPHGDLSVALGTVADMVGEFWQDGTIRHIIITVSQGAMAWLEIAKIATATVKGDAESINARIKEIVQGLQDAHLMEMLPDVFALLGNLQKAGLISKVNMVMTKVVPMIPSDEVFASGVNKAMQALEQTRAGMKDENNKGGGLFGLMKIFFAKDTQFVLKFAVRFASIFLKALKQG</sequence>
<organism evidence="1 2">
    <name type="scientific">Acidithiobacillus ferridurans</name>
    <dbReference type="NCBI Taxonomy" id="1232575"/>
    <lineage>
        <taxon>Bacteria</taxon>
        <taxon>Pseudomonadati</taxon>
        <taxon>Pseudomonadota</taxon>
        <taxon>Acidithiobacillia</taxon>
        <taxon>Acidithiobacillales</taxon>
        <taxon>Acidithiobacillaceae</taxon>
        <taxon>Acidithiobacillus</taxon>
    </lineage>
</organism>
<keyword evidence="2" id="KW-1185">Reference proteome</keyword>
<protein>
    <submittedName>
        <fullName evidence="1">Uncharacterized protein</fullName>
    </submittedName>
</protein>
<gene>
    <name evidence="1" type="ORF">AFERRID_06370</name>
</gene>
<dbReference type="Proteomes" id="UP000280188">
    <property type="component" value="Chromosome"/>
</dbReference>
<dbReference type="EMBL" id="AP018795">
    <property type="protein sequence ID" value="BBF64419.1"/>
    <property type="molecule type" value="Genomic_DNA"/>
</dbReference>
<evidence type="ECO:0000313" key="2">
    <source>
        <dbReference type="Proteomes" id="UP000280188"/>
    </source>
</evidence>
<evidence type="ECO:0000313" key="1">
    <source>
        <dbReference type="EMBL" id="BBF64419.1"/>
    </source>
</evidence>
<accession>A0A2Z6IGI3</accession>
<reference evidence="1 2" key="1">
    <citation type="journal article" date="2018" name="Microbiol. Resour. Announc.">
        <title>Complete Genome Sequence of Acidithiobacillus ferridurans JCM 18981.</title>
        <authorList>
            <person name="Miyauchi T."/>
            <person name="Kouzuma A."/>
            <person name="Abe T."/>
            <person name="Watanabe K."/>
        </authorList>
    </citation>
    <scope>NUCLEOTIDE SEQUENCE [LARGE SCALE GENOMIC DNA]</scope>
    <source>
        <strain evidence="2">ATCC 33020 / DSM 29468 / JCM 18981 / 11Fe</strain>
    </source>
</reference>
<dbReference type="KEGG" id="afj:AFERRID_06370"/>
<dbReference type="AlphaFoldDB" id="A0A2Z6IGI3"/>
<name>A0A2Z6IGI3_ACIFI</name>